<proteinExistence type="predicted"/>
<feature type="compositionally biased region" description="Basic and acidic residues" evidence="5">
    <location>
        <begin position="18"/>
        <end position="36"/>
    </location>
</feature>
<organism evidence="7 8">
    <name type="scientific">Discostella pseudostelligera</name>
    <dbReference type="NCBI Taxonomy" id="259834"/>
    <lineage>
        <taxon>Eukaryota</taxon>
        <taxon>Sar</taxon>
        <taxon>Stramenopiles</taxon>
        <taxon>Ochrophyta</taxon>
        <taxon>Bacillariophyta</taxon>
        <taxon>Coscinodiscophyceae</taxon>
        <taxon>Thalassiosirophycidae</taxon>
        <taxon>Stephanodiscales</taxon>
        <taxon>Stephanodiscaceae</taxon>
        <taxon>Discostella</taxon>
    </lineage>
</organism>
<gene>
    <name evidence="7" type="ORF">ACHAWU_006820</name>
</gene>
<feature type="region of interest" description="Disordered" evidence="5">
    <location>
        <begin position="266"/>
        <end position="289"/>
    </location>
</feature>
<dbReference type="EMBL" id="JALLBG020000062">
    <property type="protein sequence ID" value="KAL3768719.1"/>
    <property type="molecule type" value="Genomic_DNA"/>
</dbReference>
<keyword evidence="3 4" id="KW-0862">Zinc</keyword>
<evidence type="ECO:0000256" key="1">
    <source>
        <dbReference type="ARBA" id="ARBA00022723"/>
    </source>
</evidence>
<dbReference type="GO" id="GO:0008270">
    <property type="term" value="F:zinc ion binding"/>
    <property type="evidence" value="ECO:0007669"/>
    <property type="project" value="UniProtKB-KW"/>
</dbReference>
<feature type="zinc finger region" description="C3H1-type" evidence="4">
    <location>
        <begin position="242"/>
        <end position="269"/>
    </location>
</feature>
<evidence type="ECO:0000256" key="2">
    <source>
        <dbReference type="ARBA" id="ARBA00022771"/>
    </source>
</evidence>
<dbReference type="SMART" id="SM00356">
    <property type="entry name" value="ZnF_C3H1"/>
    <property type="match status" value="1"/>
</dbReference>
<comment type="caution">
    <text evidence="7">The sequence shown here is derived from an EMBL/GenBank/DDBJ whole genome shotgun (WGS) entry which is preliminary data.</text>
</comment>
<feature type="compositionally biased region" description="Basic and acidic residues" evidence="5">
    <location>
        <begin position="96"/>
        <end position="108"/>
    </location>
</feature>
<dbReference type="Proteomes" id="UP001530293">
    <property type="component" value="Unassembled WGS sequence"/>
</dbReference>
<accession>A0ABD3MZD7</accession>
<keyword evidence="1 4" id="KW-0479">Metal-binding</keyword>
<name>A0ABD3MZD7_9STRA</name>
<reference evidence="7 8" key="1">
    <citation type="submission" date="2024-10" db="EMBL/GenBank/DDBJ databases">
        <title>Updated reference genomes for cyclostephanoid diatoms.</title>
        <authorList>
            <person name="Roberts W.R."/>
            <person name="Alverson A.J."/>
        </authorList>
    </citation>
    <scope>NUCLEOTIDE SEQUENCE [LARGE SCALE GENOMIC DNA]</scope>
    <source>
        <strain evidence="7 8">AJA232-27</strain>
    </source>
</reference>
<dbReference type="Pfam" id="PF00642">
    <property type="entry name" value="zf-CCCH"/>
    <property type="match status" value="1"/>
</dbReference>
<feature type="compositionally biased region" description="Acidic residues" evidence="5">
    <location>
        <begin position="48"/>
        <end position="58"/>
    </location>
</feature>
<sequence>MDDRGTLKRLYKRAKKAYKADKSNEDLKRAKDETKKVLMSVQVGRSGDDEDDNDDEDVSSAKMRTISSSTGDNVDHSAVIDRSDINDSSIDANNTEESKCGQERRGDGDGSDADDNTGNNSSDINKLEEAYQRALAAFKSNKTDKDLRRNKTAARRALDDAILAAASSSASNETTRQLTCTDCSKKFIYSMASTAQPKQRKRKGRKDDDSNKSLPTRCPTCHTTRINRLSTTQHARRIVLDSQKRNMCYAFQKGECPHGANCKFSHNPEHGGGKLPMKKQPAVTSGTEE</sequence>
<dbReference type="InterPro" id="IPR036855">
    <property type="entry name" value="Znf_CCCH_sf"/>
</dbReference>
<feature type="region of interest" description="Disordered" evidence="5">
    <location>
        <begin position="14"/>
        <end position="124"/>
    </location>
</feature>
<protein>
    <recommendedName>
        <fullName evidence="6">C3H1-type domain-containing protein</fullName>
    </recommendedName>
</protein>
<evidence type="ECO:0000256" key="5">
    <source>
        <dbReference type="SAM" id="MobiDB-lite"/>
    </source>
</evidence>
<evidence type="ECO:0000313" key="8">
    <source>
        <dbReference type="Proteomes" id="UP001530293"/>
    </source>
</evidence>
<keyword evidence="2 4" id="KW-0863">Zinc-finger</keyword>
<dbReference type="InterPro" id="IPR000571">
    <property type="entry name" value="Znf_CCCH"/>
</dbReference>
<keyword evidence="8" id="KW-1185">Reference proteome</keyword>
<evidence type="ECO:0000259" key="6">
    <source>
        <dbReference type="PROSITE" id="PS50103"/>
    </source>
</evidence>
<dbReference type="PROSITE" id="PS50103">
    <property type="entry name" value="ZF_C3H1"/>
    <property type="match status" value="1"/>
</dbReference>
<feature type="region of interest" description="Disordered" evidence="5">
    <location>
        <begin position="193"/>
        <end position="221"/>
    </location>
</feature>
<feature type="compositionally biased region" description="Basic and acidic residues" evidence="5">
    <location>
        <begin position="73"/>
        <end position="85"/>
    </location>
</feature>
<evidence type="ECO:0000256" key="4">
    <source>
        <dbReference type="PROSITE-ProRule" id="PRU00723"/>
    </source>
</evidence>
<evidence type="ECO:0000256" key="3">
    <source>
        <dbReference type="ARBA" id="ARBA00022833"/>
    </source>
</evidence>
<feature type="domain" description="C3H1-type" evidence="6">
    <location>
        <begin position="242"/>
        <end position="269"/>
    </location>
</feature>
<dbReference type="AlphaFoldDB" id="A0ABD3MZD7"/>
<dbReference type="SUPFAM" id="SSF90229">
    <property type="entry name" value="CCCH zinc finger"/>
    <property type="match status" value="1"/>
</dbReference>
<evidence type="ECO:0000313" key="7">
    <source>
        <dbReference type="EMBL" id="KAL3768719.1"/>
    </source>
</evidence>
<dbReference type="Gene3D" id="4.10.1000.10">
    <property type="entry name" value="Zinc finger, CCCH-type"/>
    <property type="match status" value="1"/>
</dbReference>